<protein>
    <recommendedName>
        <fullName evidence="6">DUF11 domain-containing protein</fullName>
    </recommendedName>
</protein>
<proteinExistence type="predicted"/>
<dbReference type="EMBL" id="JAAGLI010000426">
    <property type="protein sequence ID" value="NEA24219.1"/>
    <property type="molecule type" value="Genomic_DNA"/>
</dbReference>
<name>A0A6L9QFF3_9ACTN</name>
<sequence>MICRSAVKPVFIGLGTAAILATGGASALADATPSPSGSTSTSPSPSGSEAASSSPTPTTTPPTPGKLEVSVIPIATEADPGERIQVNTHVTAVGGEVTDIKVTKIEVTPTTATLGGECLPPFKSAGGCLLGDLADGKRDTVISTLNIDKGIKKTVKVALTVTVSAAGLDDVVTKPVTVTYVVPKPTHKPSKPKPSPSPSATKSSSGTSGSSSSGGSGSGGGSTSGGTSGYVPPSPNSSFDPQNPQVALPPIQAPSPSVAPSSVPGSVTPQSRLQGNKAPVAQDITFERMASTQIAWLAALLVAFSLLLTQLRLGKRRVPAGAAAKRPKGSHRRPRRGMFGK</sequence>
<feature type="chain" id="PRO_5027023274" description="DUF11 domain-containing protein" evidence="3">
    <location>
        <begin position="28"/>
        <end position="341"/>
    </location>
</feature>
<feature type="region of interest" description="Disordered" evidence="1">
    <location>
        <begin position="27"/>
        <end position="66"/>
    </location>
</feature>
<dbReference type="RefSeq" id="WP_163057193.1">
    <property type="nucleotide sequence ID" value="NZ_JAAGLI010000426.1"/>
</dbReference>
<reference evidence="4 5" key="1">
    <citation type="submission" date="2020-01" db="EMBL/GenBank/DDBJ databases">
        <title>Insect and environment-associated Actinomycetes.</title>
        <authorList>
            <person name="Currrie C."/>
            <person name="Chevrette M."/>
            <person name="Carlson C."/>
            <person name="Stubbendieck R."/>
            <person name="Wendt-Pienkowski E."/>
        </authorList>
    </citation>
    <scope>NUCLEOTIDE SEQUENCE [LARGE SCALE GENOMIC DNA]</scope>
    <source>
        <strain evidence="4 5">SID10258</strain>
    </source>
</reference>
<feature type="region of interest" description="Disordered" evidence="1">
    <location>
        <begin position="182"/>
        <end position="275"/>
    </location>
</feature>
<keyword evidence="3" id="KW-0732">Signal</keyword>
<feature type="compositionally biased region" description="Gly residues" evidence="1">
    <location>
        <begin position="212"/>
        <end position="228"/>
    </location>
</feature>
<keyword evidence="2" id="KW-0812">Transmembrane</keyword>
<dbReference type="AlphaFoldDB" id="A0A6L9QFF3"/>
<dbReference type="Proteomes" id="UP000475532">
    <property type="component" value="Unassembled WGS sequence"/>
</dbReference>
<feature type="region of interest" description="Disordered" evidence="1">
    <location>
        <begin position="317"/>
        <end position="341"/>
    </location>
</feature>
<evidence type="ECO:0000313" key="4">
    <source>
        <dbReference type="EMBL" id="NEA24219.1"/>
    </source>
</evidence>
<feature type="compositionally biased region" description="Low complexity" evidence="1">
    <location>
        <begin position="254"/>
        <end position="269"/>
    </location>
</feature>
<evidence type="ECO:0000313" key="5">
    <source>
        <dbReference type="Proteomes" id="UP000475532"/>
    </source>
</evidence>
<keyword evidence="2" id="KW-0472">Membrane</keyword>
<organism evidence="4 5">
    <name type="scientific">Actinomadura bangladeshensis</name>
    <dbReference type="NCBI Taxonomy" id="453573"/>
    <lineage>
        <taxon>Bacteria</taxon>
        <taxon>Bacillati</taxon>
        <taxon>Actinomycetota</taxon>
        <taxon>Actinomycetes</taxon>
        <taxon>Streptosporangiales</taxon>
        <taxon>Thermomonosporaceae</taxon>
        <taxon>Actinomadura</taxon>
    </lineage>
</organism>
<evidence type="ECO:0000256" key="3">
    <source>
        <dbReference type="SAM" id="SignalP"/>
    </source>
</evidence>
<keyword evidence="2" id="KW-1133">Transmembrane helix</keyword>
<feature type="compositionally biased region" description="Basic residues" evidence="1">
    <location>
        <begin position="325"/>
        <end position="341"/>
    </location>
</feature>
<feature type="signal peptide" evidence="3">
    <location>
        <begin position="1"/>
        <end position="27"/>
    </location>
</feature>
<feature type="compositionally biased region" description="Polar residues" evidence="1">
    <location>
        <begin position="236"/>
        <end position="245"/>
    </location>
</feature>
<gene>
    <name evidence="4" type="ORF">G3I70_17215</name>
</gene>
<feature type="compositionally biased region" description="Low complexity" evidence="1">
    <location>
        <begin position="27"/>
        <end position="57"/>
    </location>
</feature>
<feature type="compositionally biased region" description="Low complexity" evidence="1">
    <location>
        <begin position="198"/>
        <end position="211"/>
    </location>
</feature>
<comment type="caution">
    <text evidence="4">The sequence shown here is derived from an EMBL/GenBank/DDBJ whole genome shotgun (WGS) entry which is preliminary data.</text>
</comment>
<evidence type="ECO:0000256" key="1">
    <source>
        <dbReference type="SAM" id="MobiDB-lite"/>
    </source>
</evidence>
<accession>A0A6L9QFF3</accession>
<evidence type="ECO:0008006" key="6">
    <source>
        <dbReference type="Google" id="ProtNLM"/>
    </source>
</evidence>
<evidence type="ECO:0000256" key="2">
    <source>
        <dbReference type="SAM" id="Phobius"/>
    </source>
</evidence>
<feature type="transmembrane region" description="Helical" evidence="2">
    <location>
        <begin position="294"/>
        <end position="311"/>
    </location>
</feature>